<gene>
    <name evidence="8" type="ORF">BT96DRAFT_1044080</name>
</gene>
<dbReference type="InterPro" id="IPR011545">
    <property type="entry name" value="DEAD/DEAH_box_helicase_dom"/>
</dbReference>
<dbReference type="GO" id="GO:0009378">
    <property type="term" value="F:four-way junction helicase activity"/>
    <property type="evidence" value="ECO:0007669"/>
    <property type="project" value="TreeGrafter"/>
</dbReference>
<evidence type="ECO:0000259" key="7">
    <source>
        <dbReference type="Pfam" id="PF00270"/>
    </source>
</evidence>
<organism evidence="8 9">
    <name type="scientific">Gymnopus androsaceus JB14</name>
    <dbReference type="NCBI Taxonomy" id="1447944"/>
    <lineage>
        <taxon>Eukaryota</taxon>
        <taxon>Fungi</taxon>
        <taxon>Dikarya</taxon>
        <taxon>Basidiomycota</taxon>
        <taxon>Agaricomycotina</taxon>
        <taxon>Agaricomycetes</taxon>
        <taxon>Agaricomycetidae</taxon>
        <taxon>Agaricales</taxon>
        <taxon>Marasmiineae</taxon>
        <taxon>Omphalotaceae</taxon>
        <taxon>Gymnopus</taxon>
    </lineage>
</organism>
<evidence type="ECO:0000256" key="5">
    <source>
        <dbReference type="ARBA" id="ARBA00034808"/>
    </source>
</evidence>
<comment type="catalytic activity">
    <reaction evidence="4">
        <text>Couples ATP hydrolysis with the unwinding of duplex DNA by translocating in the 3'-5' direction.</text>
        <dbReference type="EC" id="5.6.2.4"/>
    </reaction>
</comment>
<dbReference type="GO" id="GO:0043138">
    <property type="term" value="F:3'-5' DNA helicase activity"/>
    <property type="evidence" value="ECO:0007669"/>
    <property type="project" value="UniProtKB-EC"/>
</dbReference>
<evidence type="ECO:0000313" key="8">
    <source>
        <dbReference type="EMBL" id="KAE9407167.1"/>
    </source>
</evidence>
<evidence type="ECO:0000256" key="1">
    <source>
        <dbReference type="ARBA" id="ARBA00005446"/>
    </source>
</evidence>
<dbReference type="GO" id="GO:0005524">
    <property type="term" value="F:ATP binding"/>
    <property type="evidence" value="ECO:0007669"/>
    <property type="project" value="InterPro"/>
</dbReference>
<protein>
    <recommendedName>
        <fullName evidence="5">DNA 3'-5' helicase</fullName>
        <ecNumber evidence="5">5.6.2.4</ecNumber>
    </recommendedName>
</protein>
<dbReference type="AlphaFoldDB" id="A0A6A4IDF2"/>
<reference evidence="8" key="1">
    <citation type="journal article" date="2019" name="Environ. Microbiol.">
        <title>Fungal ecological strategies reflected in gene transcription - a case study of two litter decomposers.</title>
        <authorList>
            <person name="Barbi F."/>
            <person name="Kohler A."/>
            <person name="Barry K."/>
            <person name="Baskaran P."/>
            <person name="Daum C."/>
            <person name="Fauchery L."/>
            <person name="Ihrmark K."/>
            <person name="Kuo A."/>
            <person name="LaButti K."/>
            <person name="Lipzen A."/>
            <person name="Morin E."/>
            <person name="Grigoriev I.V."/>
            <person name="Henrissat B."/>
            <person name="Lindahl B."/>
            <person name="Martin F."/>
        </authorList>
    </citation>
    <scope>NUCLEOTIDE SEQUENCE</scope>
    <source>
        <strain evidence="8">JB14</strain>
    </source>
</reference>
<dbReference type="EC" id="5.6.2.4" evidence="5"/>
<evidence type="ECO:0000256" key="2">
    <source>
        <dbReference type="ARBA" id="ARBA00023125"/>
    </source>
</evidence>
<evidence type="ECO:0000256" key="3">
    <source>
        <dbReference type="ARBA" id="ARBA00023235"/>
    </source>
</evidence>
<dbReference type="PANTHER" id="PTHR13710">
    <property type="entry name" value="DNA HELICASE RECQ FAMILY MEMBER"/>
    <property type="match status" value="1"/>
</dbReference>
<dbReference type="Gene3D" id="3.40.50.300">
    <property type="entry name" value="P-loop containing nucleotide triphosphate hydrolases"/>
    <property type="match status" value="1"/>
</dbReference>
<dbReference type="Pfam" id="PF00270">
    <property type="entry name" value="DEAD"/>
    <property type="match status" value="1"/>
</dbReference>
<dbReference type="GO" id="GO:0003677">
    <property type="term" value="F:DNA binding"/>
    <property type="evidence" value="ECO:0007669"/>
    <property type="project" value="UniProtKB-KW"/>
</dbReference>
<comment type="similarity">
    <text evidence="1">Belongs to the helicase family. RecQ subfamily.</text>
</comment>
<evidence type="ECO:0000256" key="6">
    <source>
        <dbReference type="SAM" id="MobiDB-lite"/>
    </source>
</evidence>
<sequence length="145" mass="15629">MSFHPKTPPVSQTHSPGTPRHHKVGHSSGKSTQELKTCLPQCISTPENIRSTLKADLGLSFEPDEWQAHTIHRILQGYDGMVVAATGLGKSLVFEGTAKLAGSGKAVIVICPLKALECNQVQHAINKGLVADAINKDTEKTLELW</sequence>
<dbReference type="SUPFAM" id="SSF52540">
    <property type="entry name" value="P-loop containing nucleoside triphosphate hydrolases"/>
    <property type="match status" value="1"/>
</dbReference>
<name>A0A6A4IDF2_9AGAR</name>
<proteinExistence type="inferred from homology"/>
<dbReference type="GO" id="GO:0005737">
    <property type="term" value="C:cytoplasm"/>
    <property type="evidence" value="ECO:0007669"/>
    <property type="project" value="TreeGrafter"/>
</dbReference>
<dbReference type="GO" id="GO:0005694">
    <property type="term" value="C:chromosome"/>
    <property type="evidence" value="ECO:0007669"/>
    <property type="project" value="TreeGrafter"/>
</dbReference>
<accession>A0A6A4IDF2</accession>
<keyword evidence="2" id="KW-0238">DNA-binding</keyword>
<dbReference type="OrthoDB" id="2499463at2759"/>
<feature type="region of interest" description="Disordered" evidence="6">
    <location>
        <begin position="1"/>
        <end position="33"/>
    </location>
</feature>
<dbReference type="InterPro" id="IPR027417">
    <property type="entry name" value="P-loop_NTPase"/>
</dbReference>
<evidence type="ECO:0000313" key="9">
    <source>
        <dbReference type="Proteomes" id="UP000799118"/>
    </source>
</evidence>
<keyword evidence="9" id="KW-1185">Reference proteome</keyword>
<evidence type="ECO:0000256" key="4">
    <source>
        <dbReference type="ARBA" id="ARBA00034617"/>
    </source>
</evidence>
<dbReference type="PANTHER" id="PTHR13710:SF105">
    <property type="entry name" value="ATP-DEPENDENT DNA HELICASE Q1"/>
    <property type="match status" value="1"/>
</dbReference>
<dbReference type="GO" id="GO:0000724">
    <property type="term" value="P:double-strand break repair via homologous recombination"/>
    <property type="evidence" value="ECO:0007669"/>
    <property type="project" value="TreeGrafter"/>
</dbReference>
<feature type="domain" description="DEAD/DEAH-box helicase" evidence="7">
    <location>
        <begin position="66"/>
        <end position="126"/>
    </location>
</feature>
<keyword evidence="3" id="KW-0413">Isomerase</keyword>
<dbReference type="EMBL" id="ML769397">
    <property type="protein sequence ID" value="KAE9407167.1"/>
    <property type="molecule type" value="Genomic_DNA"/>
</dbReference>
<dbReference type="Proteomes" id="UP000799118">
    <property type="component" value="Unassembled WGS sequence"/>
</dbReference>